<evidence type="ECO:0000313" key="2">
    <source>
        <dbReference type="EMBL" id="CAB4176818.1"/>
    </source>
</evidence>
<proteinExistence type="predicted"/>
<accession>A0A6J5Q5K0</accession>
<evidence type="ECO:0000256" key="1">
    <source>
        <dbReference type="SAM" id="MobiDB-lite"/>
    </source>
</evidence>
<reference evidence="2" key="1">
    <citation type="submission" date="2020-05" db="EMBL/GenBank/DDBJ databases">
        <authorList>
            <person name="Chiriac C."/>
            <person name="Salcher M."/>
            <person name="Ghai R."/>
            <person name="Kavagutti S V."/>
        </authorList>
    </citation>
    <scope>NUCLEOTIDE SEQUENCE</scope>
</reference>
<gene>
    <name evidence="2" type="ORF">UFOVP978_66</name>
</gene>
<feature type="compositionally biased region" description="Polar residues" evidence="1">
    <location>
        <begin position="16"/>
        <end position="29"/>
    </location>
</feature>
<feature type="region of interest" description="Disordered" evidence="1">
    <location>
        <begin position="1"/>
        <end position="48"/>
    </location>
</feature>
<feature type="compositionally biased region" description="Basic and acidic residues" evidence="1">
    <location>
        <begin position="39"/>
        <end position="48"/>
    </location>
</feature>
<dbReference type="EMBL" id="LR796937">
    <property type="protein sequence ID" value="CAB4176818.1"/>
    <property type="molecule type" value="Genomic_DNA"/>
</dbReference>
<protein>
    <submittedName>
        <fullName evidence="2">Uncharacterized protein</fullName>
    </submittedName>
</protein>
<organism evidence="2">
    <name type="scientific">uncultured Caudovirales phage</name>
    <dbReference type="NCBI Taxonomy" id="2100421"/>
    <lineage>
        <taxon>Viruses</taxon>
        <taxon>Duplodnaviria</taxon>
        <taxon>Heunggongvirae</taxon>
        <taxon>Uroviricota</taxon>
        <taxon>Caudoviricetes</taxon>
        <taxon>Peduoviridae</taxon>
        <taxon>Maltschvirus</taxon>
        <taxon>Maltschvirus maltsch</taxon>
    </lineage>
</organism>
<name>A0A6J5Q5K0_9CAUD</name>
<sequence>MIKKRSPKGDGRFTEVSMSSVRRNVSTPSRAGVSLCGRKSTEKASKKS</sequence>